<dbReference type="Proteomes" id="UP000284842">
    <property type="component" value="Unassembled WGS sequence"/>
</dbReference>
<proteinExistence type="predicted"/>
<comment type="caution">
    <text evidence="1">The sequence shown here is derived from an EMBL/GenBank/DDBJ whole genome shotgun (WGS) entry which is preliminary data.</text>
</comment>
<evidence type="ECO:0000313" key="1">
    <source>
        <dbReference type="EMBL" id="PPQ99328.1"/>
    </source>
</evidence>
<dbReference type="OrthoDB" id="10405374at2759"/>
<dbReference type="InParanoid" id="A0A409Y8Q5"/>
<accession>A0A409Y8Q5</accession>
<reference evidence="1 2" key="1">
    <citation type="journal article" date="2018" name="Evol. Lett.">
        <title>Horizontal gene cluster transfer increased hallucinogenic mushroom diversity.</title>
        <authorList>
            <person name="Reynolds H.T."/>
            <person name="Vijayakumar V."/>
            <person name="Gluck-Thaler E."/>
            <person name="Korotkin H.B."/>
            <person name="Matheny P.B."/>
            <person name="Slot J.C."/>
        </authorList>
    </citation>
    <scope>NUCLEOTIDE SEQUENCE [LARGE SCALE GENOMIC DNA]</scope>
    <source>
        <strain evidence="1 2">2629</strain>
    </source>
</reference>
<keyword evidence="2" id="KW-1185">Reference proteome</keyword>
<organism evidence="1 2">
    <name type="scientific">Panaeolus cyanescens</name>
    <dbReference type="NCBI Taxonomy" id="181874"/>
    <lineage>
        <taxon>Eukaryota</taxon>
        <taxon>Fungi</taxon>
        <taxon>Dikarya</taxon>
        <taxon>Basidiomycota</taxon>
        <taxon>Agaricomycotina</taxon>
        <taxon>Agaricomycetes</taxon>
        <taxon>Agaricomycetidae</taxon>
        <taxon>Agaricales</taxon>
        <taxon>Agaricineae</taxon>
        <taxon>Galeropsidaceae</taxon>
        <taxon>Panaeolus</taxon>
    </lineage>
</organism>
<dbReference type="AlphaFoldDB" id="A0A409Y8Q5"/>
<protein>
    <recommendedName>
        <fullName evidence="3">F-box domain-containing protein</fullName>
    </recommendedName>
</protein>
<gene>
    <name evidence="1" type="ORF">CVT24_009196</name>
</gene>
<evidence type="ECO:0000313" key="2">
    <source>
        <dbReference type="Proteomes" id="UP000284842"/>
    </source>
</evidence>
<sequence>MSHRNSRSKPSQAMNLIPSTERKGGFQVLDDMVLAEFIVGSRGTLHPTYADFISICQTDLLRDKFLEVFLWEWDWQGAPTAPHIPLHDIYRIINHALDLRPRTRKLAIDAQFLEALHVDQLQTMPTREPSHLKELAIRGADTTTNKAIVRHLLSIVGPDFSNTQLCLGGSWSSPVDFYHALQGPPRQFMGLTKLQVDDITIQHWFFLLRDIKSLQHITVAAMRDSPDYPCNNERHIYNKLMSIDIAAHPQEAINKKVIMRALRPLRCVYLKKLSLANDYLWSRSSINDLLSVNTCFLRELTLNNMAGMTPVILVDFLHQKRGGHNLTKLHINPGSAGIQYFDYSLFPLVEFLADLRAVPDLRSLSFPLHHVAYPGTSRTDLYEPSPLMQVITKRVAMSQLRNITISAPDPRMVKTHLSTHDYGMLMHLKREPGVNVYITDDELDHGGH</sequence>
<dbReference type="EMBL" id="NHTK01001363">
    <property type="protein sequence ID" value="PPQ99328.1"/>
    <property type="molecule type" value="Genomic_DNA"/>
</dbReference>
<name>A0A409Y8Q5_9AGAR</name>
<evidence type="ECO:0008006" key="3">
    <source>
        <dbReference type="Google" id="ProtNLM"/>
    </source>
</evidence>